<dbReference type="EMBL" id="JAAGRN010000003">
    <property type="protein sequence ID" value="NDY82825.1"/>
    <property type="molecule type" value="Genomic_DNA"/>
</dbReference>
<evidence type="ECO:0000256" key="1">
    <source>
        <dbReference type="ARBA" id="ARBA00022448"/>
    </source>
</evidence>
<evidence type="ECO:0000256" key="3">
    <source>
        <dbReference type="ARBA" id="ARBA00022723"/>
    </source>
</evidence>
<proteinExistence type="inferred from homology"/>
<accession>A0A6B2R680</accession>
<comment type="similarity">
    <text evidence="7">Belongs to the high-potential iron-sulfur protein (HiPIP) family.</text>
</comment>
<evidence type="ECO:0000256" key="4">
    <source>
        <dbReference type="ARBA" id="ARBA00022982"/>
    </source>
</evidence>
<keyword evidence="2 7" id="KW-0004">4Fe-4S</keyword>
<dbReference type="AlphaFoldDB" id="A0A6B2R680"/>
<dbReference type="PROSITE" id="PS51373">
    <property type="entry name" value="HIPIP"/>
    <property type="match status" value="1"/>
</dbReference>
<feature type="chain" id="PRO_5025517207" description="High-potential iron-sulfur protein" evidence="8">
    <location>
        <begin position="28"/>
        <end position="101"/>
    </location>
</feature>
<dbReference type="SUPFAM" id="SSF57652">
    <property type="entry name" value="HIPIP (high potential iron protein)"/>
    <property type="match status" value="1"/>
</dbReference>
<gene>
    <name evidence="10" type="ORF">G3I67_06230</name>
</gene>
<feature type="signal peptide" evidence="8">
    <location>
        <begin position="1"/>
        <end position="27"/>
    </location>
</feature>
<evidence type="ECO:0000313" key="10">
    <source>
        <dbReference type="EMBL" id="NDY82825.1"/>
    </source>
</evidence>
<reference evidence="10" key="1">
    <citation type="submission" date="2020-02" db="EMBL/GenBank/DDBJ databases">
        <authorList>
            <person name="Chen W.-M."/>
        </authorList>
    </citation>
    <scope>NUCLEOTIDE SEQUENCE</scope>
    <source>
        <strain evidence="10">NBD-18</strain>
    </source>
</reference>
<dbReference type="InterPro" id="IPR006311">
    <property type="entry name" value="TAT_signal"/>
</dbReference>
<dbReference type="GO" id="GO:0009055">
    <property type="term" value="F:electron transfer activity"/>
    <property type="evidence" value="ECO:0007669"/>
    <property type="project" value="InterPro"/>
</dbReference>
<dbReference type="Gene3D" id="4.10.490.10">
    <property type="entry name" value="High potential iron-sulphur protein"/>
    <property type="match status" value="1"/>
</dbReference>
<dbReference type="GO" id="GO:0019646">
    <property type="term" value="P:aerobic electron transport chain"/>
    <property type="evidence" value="ECO:0007669"/>
    <property type="project" value="InterPro"/>
</dbReference>
<sequence length="101" mass="10610">MKSSRRQFILYSAAGLATMSLANQAQAQAMVAETDPQAVGLGYKADASTVDKAKFPKYAPGNDCANCQLYVSKSADAGTCGIFPGKQVAAKGWCNAWVKKA</sequence>
<keyword evidence="3 7" id="KW-0479">Metal-binding</keyword>
<keyword evidence="4 7" id="KW-0249">Electron transport</keyword>
<dbReference type="RefSeq" id="WP_163652646.1">
    <property type="nucleotide sequence ID" value="NZ_JAAGRN010000003.1"/>
</dbReference>
<evidence type="ECO:0000256" key="6">
    <source>
        <dbReference type="ARBA" id="ARBA00023014"/>
    </source>
</evidence>
<evidence type="ECO:0000259" key="9">
    <source>
        <dbReference type="PROSITE" id="PS51373"/>
    </source>
</evidence>
<dbReference type="PROSITE" id="PS51318">
    <property type="entry name" value="TAT"/>
    <property type="match status" value="1"/>
</dbReference>
<dbReference type="GO" id="GO:0046872">
    <property type="term" value="F:metal ion binding"/>
    <property type="evidence" value="ECO:0007669"/>
    <property type="project" value="UniProtKB-KW"/>
</dbReference>
<keyword evidence="1 7" id="KW-0813">Transport</keyword>
<feature type="domain" description="High potential iron-sulfur proteins family profile" evidence="9">
    <location>
        <begin position="25"/>
        <end position="101"/>
    </location>
</feature>
<dbReference type="InterPro" id="IPR036369">
    <property type="entry name" value="HIPIP_sf"/>
</dbReference>
<evidence type="ECO:0000256" key="8">
    <source>
        <dbReference type="SAM" id="SignalP"/>
    </source>
</evidence>
<organism evidence="10">
    <name type="scientific">Sheuella amnicola</name>
    <dbReference type="NCBI Taxonomy" id="2707330"/>
    <lineage>
        <taxon>Bacteria</taxon>
        <taxon>Pseudomonadati</taxon>
        <taxon>Pseudomonadota</taxon>
        <taxon>Betaproteobacteria</taxon>
        <taxon>Burkholderiales</taxon>
        <taxon>Alcaligenaceae</taxon>
        <taxon>Sheuella</taxon>
    </lineage>
</organism>
<dbReference type="GO" id="GO:0051539">
    <property type="term" value="F:4 iron, 4 sulfur cluster binding"/>
    <property type="evidence" value="ECO:0007669"/>
    <property type="project" value="UniProtKB-KW"/>
</dbReference>
<keyword evidence="6 7" id="KW-0411">Iron-sulfur</keyword>
<keyword evidence="5 7" id="KW-0408">Iron</keyword>
<comment type="function">
    <text evidence="7">Specific class of high-redox-potential 4Fe-4S ferredoxins. Functions in anaerobic electron transport in most purple and in some other photosynthetic bacteria and in at least one genus (Paracoccus) of halophilic, denitrifying bacteria.</text>
</comment>
<evidence type="ECO:0000256" key="5">
    <source>
        <dbReference type="ARBA" id="ARBA00023004"/>
    </source>
</evidence>
<evidence type="ECO:0000256" key="7">
    <source>
        <dbReference type="RuleBase" id="RU000620"/>
    </source>
</evidence>
<comment type="subunit">
    <text evidence="7">Homodimer.</text>
</comment>
<protein>
    <recommendedName>
        <fullName evidence="7">High-potential iron-sulfur protein</fullName>
        <shortName evidence="7">HiPIP</shortName>
    </recommendedName>
</protein>
<name>A0A6B2R680_9BURK</name>
<evidence type="ECO:0000256" key="2">
    <source>
        <dbReference type="ARBA" id="ARBA00022485"/>
    </source>
</evidence>
<keyword evidence="8" id="KW-0732">Signal</keyword>
<comment type="caution">
    <text evidence="10">The sequence shown here is derived from an EMBL/GenBank/DDBJ whole genome shotgun (WGS) entry which is preliminary data.</text>
</comment>
<dbReference type="Pfam" id="PF01355">
    <property type="entry name" value="HIPIP"/>
    <property type="match status" value="1"/>
</dbReference>
<dbReference type="InterPro" id="IPR000170">
    <property type="entry name" value="High_potential_FeS_prot"/>
</dbReference>